<name>A0A941ET15_9ACTN</name>
<evidence type="ECO:0000256" key="1">
    <source>
        <dbReference type="SAM" id="MobiDB-lite"/>
    </source>
</evidence>
<evidence type="ECO:0000313" key="3">
    <source>
        <dbReference type="Proteomes" id="UP000675781"/>
    </source>
</evidence>
<dbReference type="Proteomes" id="UP000675781">
    <property type="component" value="Unassembled WGS sequence"/>
</dbReference>
<gene>
    <name evidence="2" type="ORF">KDL01_27435</name>
</gene>
<reference evidence="2" key="1">
    <citation type="submission" date="2021-04" db="EMBL/GenBank/DDBJ databases">
        <title>Genome based classification of Actinospica acidithermotolerans sp. nov., an actinobacterium isolated from an Indonesian hot spring.</title>
        <authorList>
            <person name="Kusuma A.B."/>
            <person name="Putra K.E."/>
            <person name="Nafisah S."/>
            <person name="Loh J."/>
            <person name="Nouioui I."/>
            <person name="Goodfellow M."/>
        </authorList>
    </citation>
    <scope>NUCLEOTIDE SEQUENCE</scope>
    <source>
        <strain evidence="2">CSCA 57</strain>
    </source>
</reference>
<sequence>MEQSKFVDHPDPNVVLRGGPLDGRRTRVHNWSTAFLESDGRMYAYRPLGELDTEYPTLNVYVFDDGAQADA</sequence>
<dbReference type="AlphaFoldDB" id="A0A941ET15"/>
<evidence type="ECO:0000313" key="2">
    <source>
        <dbReference type="EMBL" id="MBR7837040.1"/>
    </source>
</evidence>
<dbReference type="EMBL" id="JAGSOG010000177">
    <property type="protein sequence ID" value="MBR7837040.1"/>
    <property type="molecule type" value="Genomic_DNA"/>
</dbReference>
<proteinExistence type="predicted"/>
<keyword evidence="3" id="KW-1185">Reference proteome</keyword>
<protein>
    <submittedName>
        <fullName evidence="2">Uncharacterized protein</fullName>
    </submittedName>
</protein>
<accession>A0A941ET15</accession>
<comment type="caution">
    <text evidence="2">The sequence shown here is derived from an EMBL/GenBank/DDBJ whole genome shotgun (WGS) entry which is preliminary data.</text>
</comment>
<dbReference type="RefSeq" id="WP_212531510.1">
    <property type="nucleotide sequence ID" value="NZ_JAGSOG010000177.1"/>
</dbReference>
<organism evidence="2 3">
    <name type="scientific">Actinospica durhamensis</name>
    <dbReference type="NCBI Taxonomy" id="1508375"/>
    <lineage>
        <taxon>Bacteria</taxon>
        <taxon>Bacillati</taxon>
        <taxon>Actinomycetota</taxon>
        <taxon>Actinomycetes</taxon>
        <taxon>Catenulisporales</taxon>
        <taxon>Actinospicaceae</taxon>
        <taxon>Actinospica</taxon>
    </lineage>
</organism>
<feature type="compositionally biased region" description="Basic and acidic residues" evidence="1">
    <location>
        <begin position="1"/>
        <end position="11"/>
    </location>
</feature>
<feature type="region of interest" description="Disordered" evidence="1">
    <location>
        <begin position="1"/>
        <end position="20"/>
    </location>
</feature>